<dbReference type="SUPFAM" id="SSF52283">
    <property type="entry name" value="Formate/glycerate dehydrogenase catalytic domain-like"/>
    <property type="match status" value="1"/>
</dbReference>
<evidence type="ECO:0000256" key="5">
    <source>
        <dbReference type="PROSITE-ProRule" id="PRU00810"/>
    </source>
</evidence>
<dbReference type="PROSITE" id="PS51477">
    <property type="entry name" value="PAH"/>
    <property type="match status" value="2"/>
</dbReference>
<evidence type="ECO:0000256" key="4">
    <source>
        <dbReference type="ARBA" id="ARBA00023242"/>
    </source>
</evidence>
<dbReference type="GO" id="GO:0016616">
    <property type="term" value="F:oxidoreductase activity, acting on the CH-OH group of donors, NAD or NADP as acceptor"/>
    <property type="evidence" value="ECO:0007669"/>
    <property type="project" value="InterPro"/>
</dbReference>
<feature type="compositionally biased region" description="Low complexity" evidence="6">
    <location>
        <begin position="1291"/>
        <end position="1313"/>
    </location>
</feature>
<evidence type="ECO:0000259" key="7">
    <source>
        <dbReference type="SMART" id="SM00761"/>
    </source>
</evidence>
<evidence type="ECO:0000256" key="6">
    <source>
        <dbReference type="SAM" id="MobiDB-lite"/>
    </source>
</evidence>
<dbReference type="OrthoDB" id="10265969at2759"/>
<dbReference type="Gene3D" id="3.40.50.720">
    <property type="entry name" value="NAD(P)-binding Rossmann-like Domain"/>
    <property type="match status" value="2"/>
</dbReference>
<dbReference type="FunFam" id="1.20.1160.11:FF:000001">
    <property type="entry name" value="Paired amphipathic helix protein Sin3"/>
    <property type="match status" value="1"/>
</dbReference>
<dbReference type="InterPro" id="IPR031693">
    <property type="entry name" value="Sin3_C"/>
</dbReference>
<dbReference type="InterPro" id="IPR013194">
    <property type="entry name" value="HDAC_interact_dom"/>
</dbReference>
<feature type="domain" description="Histone deacetylase interacting" evidence="7">
    <location>
        <begin position="856"/>
        <end position="956"/>
    </location>
</feature>
<reference evidence="8 9" key="1">
    <citation type="journal article" date="2019" name="Nat. Ecol. Evol.">
        <title>Megaphylogeny resolves global patterns of mushroom evolution.</title>
        <authorList>
            <person name="Varga T."/>
            <person name="Krizsan K."/>
            <person name="Foldi C."/>
            <person name="Dima B."/>
            <person name="Sanchez-Garcia M."/>
            <person name="Sanchez-Ramirez S."/>
            <person name="Szollosi G.J."/>
            <person name="Szarkandi J.G."/>
            <person name="Papp V."/>
            <person name="Albert L."/>
            <person name="Andreopoulos W."/>
            <person name="Angelini C."/>
            <person name="Antonin V."/>
            <person name="Barry K.W."/>
            <person name="Bougher N.L."/>
            <person name="Buchanan P."/>
            <person name="Buyck B."/>
            <person name="Bense V."/>
            <person name="Catcheside P."/>
            <person name="Chovatia M."/>
            <person name="Cooper J."/>
            <person name="Damon W."/>
            <person name="Desjardin D."/>
            <person name="Finy P."/>
            <person name="Geml J."/>
            <person name="Haridas S."/>
            <person name="Hughes K."/>
            <person name="Justo A."/>
            <person name="Karasinski D."/>
            <person name="Kautmanova I."/>
            <person name="Kiss B."/>
            <person name="Kocsube S."/>
            <person name="Kotiranta H."/>
            <person name="LaButti K.M."/>
            <person name="Lechner B.E."/>
            <person name="Liimatainen K."/>
            <person name="Lipzen A."/>
            <person name="Lukacs Z."/>
            <person name="Mihaltcheva S."/>
            <person name="Morgado L.N."/>
            <person name="Niskanen T."/>
            <person name="Noordeloos M.E."/>
            <person name="Ohm R.A."/>
            <person name="Ortiz-Santana B."/>
            <person name="Ovrebo C."/>
            <person name="Racz N."/>
            <person name="Riley R."/>
            <person name="Savchenko A."/>
            <person name="Shiryaev A."/>
            <person name="Soop K."/>
            <person name="Spirin V."/>
            <person name="Szebenyi C."/>
            <person name="Tomsovsky M."/>
            <person name="Tulloss R.E."/>
            <person name="Uehling J."/>
            <person name="Grigoriev I.V."/>
            <person name="Vagvolgyi C."/>
            <person name="Papp T."/>
            <person name="Martin F.M."/>
            <person name="Miettinen O."/>
            <person name="Hibbett D.S."/>
            <person name="Nagy L.G."/>
        </authorList>
    </citation>
    <scope>NUCLEOTIDE SEQUENCE [LARGE SCALE GENOMIC DNA]</scope>
    <source>
        <strain evidence="8 9">CBS 121175</strain>
    </source>
</reference>
<keyword evidence="4 5" id="KW-0539">Nucleus</keyword>
<evidence type="ECO:0000256" key="2">
    <source>
        <dbReference type="ARBA" id="ARBA00022491"/>
    </source>
</evidence>
<dbReference type="EMBL" id="ML210292">
    <property type="protein sequence ID" value="TFK20645.1"/>
    <property type="molecule type" value="Genomic_DNA"/>
</dbReference>
<dbReference type="Pfam" id="PF02826">
    <property type="entry name" value="2-Hacid_dh_C"/>
    <property type="match status" value="1"/>
</dbReference>
<sequence length="1553" mass="173202">MPMLENQEDIELVLWSEDWACDRDWLLENVPGASALVVMVTDKIDGAVLDAAGKSLRAVSTMSVGYEHVDFKELAKRGIALGYTPDVLTEAVADVCIMLALMTGRNARSAVSLVDKGDWPNYSWAPFLFCGRQLSAPNSSVRRTAGFIGFGRIAKATLTRLVPFGFTDCVYAGRSGSLHSEEADHGLASKLGLKSVKRVDIETLASISDAIFVLAPGGESTYHIVNEEFLRKMKETAILVNASRGTLVDSDALAKVLSEGRIWGAGLDVVEGEPNISADHPLVKEPRCIILPHIGSATFETRVDMARLAAENALAAVLGKPMPSSLSLLLTPTDAKPCHNTLAMDVDRPAASSSTTETPATPVPKIADAPLAAPRSIDSGAVPGLEFGESTTPRAREERIARNPSAKATPVPDAIREDQALRNPSPSAMAIDEPPLRKGTPTDHQAYAQSLDARPLNVTDALSYLDQVKVQFADQPDVYNQFLDIMKEFKNEQIDTPGVIKRVSQLFHGHPSLIQGFNTFLPAGYRIECSVDSYDNGLITVTTPTGTTIQTTNNPNMVWSTGELNGQAIEPAVQYVQKIKQSCDAETYRQFLDILSRYHHAPEAIDEAEVSRQISRLFKDAPELANDFRVFLPGSQQFMDRPGSHLNVPQMDSKNRRKLDVVADSLSNLNNAGLPQKRKRKLGEKDREREKEAVPLRSSTVVGPPATKKLKHSAHDPTTVSYNPKHIVAQAASPRPIPPQLLPQQQHPHMHSRPSAPDDSDFFDRVKRALDNRELFNEFLKLVNLFTQDYIDMARLVKESRTYLGDTELHRQFKTILGWNDRKERDYVVSERVSASADWHKPSVAGVQERSAKIEATERYSSYRRVPPAEANVPCSGRDDMCRMVLNDEWVSHPSWSSEDNGFIAHKKNIYEEALHRSEEERHEYDFHIEAVTRTIATLEPINNKIAQLAKEDQGSFKLKPNLGGNWKPTHQRVIKKIYGRDAGLEVIQSMQETPALAIPVVLQRLKQKEEEWKRAQREWNKVWREVDARNYAKSLDHQAITFKTADKKAITTKAFVNQIEAAREEQVAARASLVDPLFARTRLRHQLDFVLDDVRVLQDAMKLTFSFLDRTQAQINFSERRRIEGFLRTFIPLFFTLDSASFNSAFVVAQENAESEGSEGDAASNFDDAEVSSATSSRSGRGGGGSSRRGGAISGGGGDLRKKLLKSEQAKSSRKTRAQDASPANSRPASPALLDEDFRLGSVPQEASGSGQSRKQPRRYLFFTNTTFYVLIRLLQLLYSRLLLFKNLSQDSEPSSSKSSITPRSSAQSSSSESKERRYDFLLETCERLFDNEIETAAFEDQMRAVFGIQHAYKIFTVDKVISAIIKQIQSVFSDAKSQDLLDTLRRERSLAATTSQDQINTRRSAEKVLGPDENLFRIDWLSDSKTVTIQLIGKDDSSFDDSEVLTGRWQSYIDSYVSADATSGVSQSKVKAPFLRRNIPAAVREVQPNVVAGDTLEIKVCVRTYRLFYVAKSEDFLWKYRSRDEMEKCFLILKARNSQRAQWLKRISESA</sequence>
<keyword evidence="2" id="KW-0678">Repressor</keyword>
<feature type="compositionally biased region" description="Gly residues" evidence="6">
    <location>
        <begin position="1181"/>
        <end position="1199"/>
    </location>
</feature>
<feature type="region of interest" description="Disordered" evidence="6">
    <location>
        <begin position="375"/>
        <end position="443"/>
    </location>
</feature>
<feature type="compositionally biased region" description="Low complexity" evidence="6">
    <location>
        <begin position="1222"/>
        <end position="1233"/>
    </location>
</feature>
<keyword evidence="9" id="KW-1185">Reference proteome</keyword>
<evidence type="ECO:0000256" key="3">
    <source>
        <dbReference type="ARBA" id="ARBA00023002"/>
    </source>
</evidence>
<dbReference type="InterPro" id="IPR006140">
    <property type="entry name" value="D-isomer_DH_NAD-bd"/>
</dbReference>
<dbReference type="InterPro" id="IPR006139">
    <property type="entry name" value="D-isomer_2_OHA_DH_cat_dom"/>
</dbReference>
<evidence type="ECO:0000313" key="9">
    <source>
        <dbReference type="Proteomes" id="UP000307440"/>
    </source>
</evidence>
<dbReference type="STRING" id="230819.A0A5C3KL08"/>
<dbReference type="InterPro" id="IPR036600">
    <property type="entry name" value="PAH_sf"/>
</dbReference>
<protein>
    <recommendedName>
        <fullName evidence="7">Histone deacetylase interacting domain-containing protein</fullName>
    </recommendedName>
</protein>
<dbReference type="Pfam" id="PF00389">
    <property type="entry name" value="2-Hacid_dh"/>
    <property type="match status" value="1"/>
</dbReference>
<accession>A0A5C3KL08</accession>
<organism evidence="8 9">
    <name type="scientific">Coprinopsis marcescibilis</name>
    <name type="common">Agaric fungus</name>
    <name type="synonym">Psathyrella marcescibilis</name>
    <dbReference type="NCBI Taxonomy" id="230819"/>
    <lineage>
        <taxon>Eukaryota</taxon>
        <taxon>Fungi</taxon>
        <taxon>Dikarya</taxon>
        <taxon>Basidiomycota</taxon>
        <taxon>Agaricomycotina</taxon>
        <taxon>Agaricomycetes</taxon>
        <taxon>Agaricomycetidae</taxon>
        <taxon>Agaricales</taxon>
        <taxon>Agaricineae</taxon>
        <taxon>Psathyrellaceae</taxon>
        <taxon>Coprinopsis</taxon>
    </lineage>
</organism>
<gene>
    <name evidence="8" type="ORF">FA15DRAFT_689033</name>
</gene>
<feature type="region of interest" description="Disordered" evidence="6">
    <location>
        <begin position="1291"/>
        <end position="1314"/>
    </location>
</feature>
<dbReference type="Proteomes" id="UP000307440">
    <property type="component" value="Unassembled WGS sequence"/>
</dbReference>
<feature type="region of interest" description="Disordered" evidence="6">
    <location>
        <begin position="666"/>
        <end position="720"/>
    </location>
</feature>
<feature type="compositionally biased region" description="Basic and acidic residues" evidence="6">
    <location>
        <begin position="1200"/>
        <end position="1212"/>
    </location>
</feature>
<dbReference type="GO" id="GO:0000122">
    <property type="term" value="P:negative regulation of transcription by RNA polymerase II"/>
    <property type="evidence" value="ECO:0007669"/>
    <property type="project" value="TreeGrafter"/>
</dbReference>
<dbReference type="Pfam" id="PF16879">
    <property type="entry name" value="Sin3a_C"/>
    <property type="match status" value="1"/>
</dbReference>
<comment type="subcellular location">
    <subcellularLocation>
        <location evidence="1 5">Nucleus</location>
    </subcellularLocation>
</comment>
<proteinExistence type="predicted"/>
<dbReference type="GO" id="GO:0070822">
    <property type="term" value="C:Sin3-type complex"/>
    <property type="evidence" value="ECO:0007669"/>
    <property type="project" value="TreeGrafter"/>
</dbReference>
<dbReference type="InterPro" id="IPR036291">
    <property type="entry name" value="NAD(P)-bd_dom_sf"/>
</dbReference>
<evidence type="ECO:0000256" key="1">
    <source>
        <dbReference type="ARBA" id="ARBA00004123"/>
    </source>
</evidence>
<dbReference type="GO" id="GO:0051287">
    <property type="term" value="F:NAD binding"/>
    <property type="evidence" value="ECO:0007669"/>
    <property type="project" value="InterPro"/>
</dbReference>
<dbReference type="Pfam" id="PF08295">
    <property type="entry name" value="Sin3_corepress"/>
    <property type="match status" value="1"/>
</dbReference>
<evidence type="ECO:0000313" key="8">
    <source>
        <dbReference type="EMBL" id="TFK20645.1"/>
    </source>
</evidence>
<feature type="region of interest" description="Disordered" evidence="6">
    <location>
        <begin position="1158"/>
        <end position="1234"/>
    </location>
</feature>
<keyword evidence="3" id="KW-0560">Oxidoreductase</keyword>
<dbReference type="GO" id="GO:0003714">
    <property type="term" value="F:transcription corepressor activity"/>
    <property type="evidence" value="ECO:0007669"/>
    <property type="project" value="InterPro"/>
</dbReference>
<dbReference type="InterPro" id="IPR029753">
    <property type="entry name" value="D-isomer_DH_CS"/>
</dbReference>
<feature type="region of interest" description="Disordered" evidence="6">
    <location>
        <begin position="735"/>
        <end position="760"/>
    </location>
</feature>
<name>A0A5C3KL08_COPMA</name>
<dbReference type="PANTHER" id="PTHR12346">
    <property type="entry name" value="SIN3B-RELATED"/>
    <property type="match status" value="1"/>
</dbReference>
<dbReference type="SUPFAM" id="SSF51735">
    <property type="entry name" value="NAD(P)-binding Rossmann-fold domains"/>
    <property type="match status" value="1"/>
</dbReference>
<dbReference type="Pfam" id="PF02671">
    <property type="entry name" value="PAH"/>
    <property type="match status" value="3"/>
</dbReference>
<dbReference type="InterPro" id="IPR003822">
    <property type="entry name" value="PAH"/>
</dbReference>
<dbReference type="PANTHER" id="PTHR12346:SF0">
    <property type="entry name" value="SIN3A, ISOFORM G"/>
    <property type="match status" value="1"/>
</dbReference>
<dbReference type="Gene3D" id="1.20.1160.11">
    <property type="entry name" value="Paired amphipathic helix"/>
    <property type="match status" value="3"/>
</dbReference>
<dbReference type="SUPFAM" id="SSF47762">
    <property type="entry name" value="PAH2 domain"/>
    <property type="match status" value="3"/>
</dbReference>
<dbReference type="SMART" id="SM00761">
    <property type="entry name" value="HDAC_interact"/>
    <property type="match status" value="1"/>
</dbReference>
<dbReference type="CDD" id="cd05301">
    <property type="entry name" value="GDH"/>
    <property type="match status" value="1"/>
</dbReference>
<feature type="compositionally biased region" description="Basic and acidic residues" evidence="6">
    <location>
        <begin position="683"/>
        <end position="694"/>
    </location>
</feature>
<dbReference type="InterPro" id="IPR039774">
    <property type="entry name" value="Sin3-like"/>
</dbReference>
<dbReference type="PROSITE" id="PS00671">
    <property type="entry name" value="D_2_HYDROXYACID_DH_3"/>
    <property type="match status" value="1"/>
</dbReference>